<proteinExistence type="predicted"/>
<accession>A0A0N4TGB2</accession>
<dbReference type="WBParaSite" id="BPAG_0000725001-mRNA-1">
    <property type="protein sequence ID" value="BPAG_0000725001-mRNA-1"/>
    <property type="gene ID" value="BPAG_0000725001"/>
</dbReference>
<name>A0A0N4TGB2_BRUPA</name>
<dbReference type="AlphaFoldDB" id="A0A0N4TGB2"/>
<reference evidence="3" key="1">
    <citation type="submission" date="2017-02" db="UniProtKB">
        <authorList>
            <consortium name="WormBaseParasite"/>
        </authorList>
    </citation>
    <scope>IDENTIFICATION</scope>
</reference>
<dbReference type="Proteomes" id="UP000278627">
    <property type="component" value="Unassembled WGS sequence"/>
</dbReference>
<protein>
    <submittedName>
        <fullName evidence="1 3">Uncharacterized protein</fullName>
    </submittedName>
</protein>
<evidence type="ECO:0000313" key="3">
    <source>
        <dbReference type="WBParaSite" id="BPAG_0000725001-mRNA-1"/>
    </source>
</evidence>
<gene>
    <name evidence="1" type="ORF">BPAG_LOCUS7214</name>
</gene>
<keyword evidence="2" id="KW-1185">Reference proteome</keyword>
<sequence length="31" mass="3725">MVHWRKLDHSALIRMVKVYSKIFTVGIRLLI</sequence>
<dbReference type="EMBL" id="UZAD01007834">
    <property type="protein sequence ID" value="VDN88400.1"/>
    <property type="molecule type" value="Genomic_DNA"/>
</dbReference>
<evidence type="ECO:0000313" key="1">
    <source>
        <dbReference type="EMBL" id="VDN88400.1"/>
    </source>
</evidence>
<evidence type="ECO:0000313" key="2">
    <source>
        <dbReference type="Proteomes" id="UP000278627"/>
    </source>
</evidence>
<reference evidence="1 2" key="2">
    <citation type="submission" date="2018-11" db="EMBL/GenBank/DDBJ databases">
        <authorList>
            <consortium name="Pathogen Informatics"/>
        </authorList>
    </citation>
    <scope>NUCLEOTIDE SEQUENCE [LARGE SCALE GENOMIC DNA]</scope>
</reference>
<organism evidence="3">
    <name type="scientific">Brugia pahangi</name>
    <name type="common">Filarial nematode worm</name>
    <dbReference type="NCBI Taxonomy" id="6280"/>
    <lineage>
        <taxon>Eukaryota</taxon>
        <taxon>Metazoa</taxon>
        <taxon>Ecdysozoa</taxon>
        <taxon>Nematoda</taxon>
        <taxon>Chromadorea</taxon>
        <taxon>Rhabditida</taxon>
        <taxon>Spirurina</taxon>
        <taxon>Spiruromorpha</taxon>
        <taxon>Filarioidea</taxon>
        <taxon>Onchocercidae</taxon>
        <taxon>Brugia</taxon>
    </lineage>
</organism>